<evidence type="ECO:0000256" key="2">
    <source>
        <dbReference type="ARBA" id="ARBA00005989"/>
    </source>
</evidence>
<dbReference type="PANTHER" id="PTHR39192:SF1">
    <property type="entry name" value="IRON UPTAKE SYSTEM COMPONENT EFEO"/>
    <property type="match status" value="1"/>
</dbReference>
<dbReference type="InterPro" id="IPR034981">
    <property type="entry name" value="Imelysin-like_EfeO/Algp7"/>
</dbReference>
<accession>A0ABU0GG56</accession>
<dbReference type="Gene3D" id="1.20.1420.20">
    <property type="entry name" value="M75 peptidase, HXXE motif"/>
    <property type="match status" value="1"/>
</dbReference>
<feature type="domain" description="Imelysin-like" evidence="5">
    <location>
        <begin position="167"/>
        <end position="411"/>
    </location>
</feature>
<gene>
    <name evidence="6" type="ORF">JO380_000712</name>
</gene>
<protein>
    <submittedName>
        <fullName evidence="6">Iron uptake system component EfeO</fullName>
    </submittedName>
</protein>
<feature type="chain" id="PRO_5047218203" evidence="4">
    <location>
        <begin position="38"/>
        <end position="418"/>
    </location>
</feature>
<dbReference type="NCBIfam" id="NF041757">
    <property type="entry name" value="EfeO"/>
    <property type="match status" value="1"/>
</dbReference>
<feature type="signal peptide" evidence="4">
    <location>
        <begin position="1"/>
        <end position="37"/>
    </location>
</feature>
<evidence type="ECO:0000256" key="1">
    <source>
        <dbReference type="ARBA" id="ARBA00004196"/>
    </source>
</evidence>
<evidence type="ECO:0000313" key="6">
    <source>
        <dbReference type="EMBL" id="MDQ0424331.1"/>
    </source>
</evidence>
<evidence type="ECO:0000313" key="7">
    <source>
        <dbReference type="Proteomes" id="UP001240250"/>
    </source>
</evidence>
<keyword evidence="7" id="KW-1185">Reference proteome</keyword>
<keyword evidence="3 4" id="KW-0732">Signal</keyword>
<evidence type="ECO:0000259" key="5">
    <source>
        <dbReference type="Pfam" id="PF09375"/>
    </source>
</evidence>
<comment type="subcellular location">
    <subcellularLocation>
        <location evidence="1">Cell envelope</location>
    </subcellularLocation>
</comment>
<dbReference type="PANTHER" id="PTHR39192">
    <property type="entry name" value="IRON UPTAKE SYSTEM COMPONENT EFEO"/>
    <property type="match status" value="1"/>
</dbReference>
<proteinExistence type="inferred from homology"/>
<dbReference type="InterPro" id="IPR053377">
    <property type="entry name" value="Iron_uptake_EfeM/EfeO"/>
</dbReference>
<dbReference type="CDD" id="cd14656">
    <property type="entry name" value="Imelysin-like_EfeO"/>
    <property type="match status" value="1"/>
</dbReference>
<dbReference type="Proteomes" id="UP001240250">
    <property type="component" value="Unassembled WGS sequence"/>
</dbReference>
<organism evidence="6 7">
    <name type="scientific">Cellulomonas iranensis</name>
    <dbReference type="NCBI Taxonomy" id="76862"/>
    <lineage>
        <taxon>Bacteria</taxon>
        <taxon>Bacillati</taxon>
        <taxon>Actinomycetota</taxon>
        <taxon>Actinomycetes</taxon>
        <taxon>Micrococcales</taxon>
        <taxon>Cellulomonadaceae</taxon>
        <taxon>Cellulomonas</taxon>
    </lineage>
</organism>
<comment type="similarity">
    <text evidence="2">Belongs to the EfeM/EfeO family.</text>
</comment>
<reference evidence="6 7" key="1">
    <citation type="submission" date="2023-07" db="EMBL/GenBank/DDBJ databases">
        <title>Sequencing the genomes of 1000 actinobacteria strains.</title>
        <authorList>
            <person name="Klenk H.-P."/>
        </authorList>
    </citation>
    <scope>NUCLEOTIDE SEQUENCE [LARGE SCALE GENOMIC DNA]</scope>
    <source>
        <strain evidence="6 7">DSM 14785</strain>
    </source>
</reference>
<sequence>MSPTPRPAPLRPAPRTTVRASHLRGGLTAALALPLLAACVANTPTGAATGAAGDGGPITVSSSADACDVSTTSAPSGTLTFRVTNTGDDVTEFYLLGEDGLRVVSEVENIGPGISRDLVIQARPGDYFTACKPGMVGEGIRAAFTVTDSGAGTGPTGDVAEQLAAAEASYVAYVKDQVGTLVAGTQELADAYAAGDDARARELYAPTRVHWERVEPVAESFGDLDPLLDLREADLVDGDTWSGWHLIEKDLWQPTPEANGGAAYVPLTPEERVAAAQDLVANTQKLVDAVTDPSFTFEAFQITNGAKELLDEVATGKVTGEEEIWSHTDLWDFAANVDGARVAYEVVQDVVREQDPDLATQLDERFAALEQLLAQHGSVDAGFVGYDTLTEPQVRELAAAVDALSEPLSRLTTTVTSA</sequence>
<dbReference type="Pfam" id="PF09375">
    <property type="entry name" value="Peptidase_M75"/>
    <property type="match status" value="1"/>
</dbReference>
<dbReference type="InterPro" id="IPR018976">
    <property type="entry name" value="Imelysin-like"/>
</dbReference>
<dbReference type="InterPro" id="IPR038352">
    <property type="entry name" value="Imelysin_sf"/>
</dbReference>
<name>A0ABU0GG56_9CELL</name>
<evidence type="ECO:0000256" key="4">
    <source>
        <dbReference type="SAM" id="SignalP"/>
    </source>
</evidence>
<dbReference type="EMBL" id="JAUSVM010000001">
    <property type="protein sequence ID" value="MDQ0424331.1"/>
    <property type="molecule type" value="Genomic_DNA"/>
</dbReference>
<comment type="caution">
    <text evidence="6">The sequence shown here is derived from an EMBL/GenBank/DDBJ whole genome shotgun (WGS) entry which is preliminary data.</text>
</comment>
<evidence type="ECO:0000256" key="3">
    <source>
        <dbReference type="ARBA" id="ARBA00022729"/>
    </source>
</evidence>
<dbReference type="InterPro" id="IPR050894">
    <property type="entry name" value="EfeM/EfeO_iron_uptake"/>
</dbReference>